<keyword evidence="5" id="KW-1185">Reference proteome</keyword>
<dbReference type="PANTHER" id="PTHR47870">
    <property type="entry name" value="CYTOCHROME C-TYPE BIOGENESIS PROTEIN CCMH"/>
    <property type="match status" value="1"/>
</dbReference>
<dbReference type="InterPro" id="IPR011990">
    <property type="entry name" value="TPR-like_helical_dom_sf"/>
</dbReference>
<protein>
    <submittedName>
        <fullName evidence="4">C-type cytochrome biogenesis protein CcmI</fullName>
    </submittedName>
</protein>
<dbReference type="GO" id="GO:0030313">
    <property type="term" value="C:cell envelope"/>
    <property type="evidence" value="ECO:0007669"/>
    <property type="project" value="UniProtKB-SubCell"/>
</dbReference>
<keyword evidence="2" id="KW-0201">Cytochrome c-type biogenesis</keyword>
<feature type="compositionally biased region" description="Low complexity" evidence="3">
    <location>
        <begin position="271"/>
        <end position="285"/>
    </location>
</feature>
<dbReference type="GO" id="GO:0017004">
    <property type="term" value="P:cytochrome complex assembly"/>
    <property type="evidence" value="ECO:0007669"/>
    <property type="project" value="UniProtKB-KW"/>
</dbReference>
<feature type="region of interest" description="Disordered" evidence="3">
    <location>
        <begin position="271"/>
        <end position="293"/>
    </location>
</feature>
<gene>
    <name evidence="4" type="primary">ccmI</name>
    <name evidence="4" type="ORF">EJC49_06505</name>
</gene>
<dbReference type="InterPro" id="IPR017560">
    <property type="entry name" value="Cyt_c_biogenesis_CcmI"/>
</dbReference>
<comment type="caution">
    <text evidence="4">The sequence shown here is derived from an EMBL/GenBank/DDBJ whole genome shotgun (WGS) entry which is preliminary data.</text>
</comment>
<dbReference type="RefSeq" id="WP_126698654.1">
    <property type="nucleotide sequence ID" value="NZ_RWKW01000024.1"/>
</dbReference>
<dbReference type="GO" id="GO:0005886">
    <property type="term" value="C:plasma membrane"/>
    <property type="evidence" value="ECO:0007669"/>
    <property type="project" value="TreeGrafter"/>
</dbReference>
<dbReference type="InterPro" id="IPR051263">
    <property type="entry name" value="C-type_cytochrome_biogenesis"/>
</dbReference>
<dbReference type="NCBIfam" id="TIGR03142">
    <property type="entry name" value="cytochro_ccmI"/>
    <property type="match status" value="1"/>
</dbReference>
<dbReference type="SUPFAM" id="SSF48452">
    <property type="entry name" value="TPR-like"/>
    <property type="match status" value="1"/>
</dbReference>
<dbReference type="EMBL" id="RWKW01000024">
    <property type="protein sequence ID" value="RST87220.1"/>
    <property type="molecule type" value="Genomic_DNA"/>
</dbReference>
<reference evidence="4 5" key="1">
    <citation type="submission" date="2018-12" db="EMBL/GenBank/DDBJ databases">
        <title>Mesorhizobium carbonis sp. nov., isolated from coal mine water.</title>
        <authorList>
            <person name="Xin W."/>
            <person name="Xu Z."/>
            <person name="Xiang F."/>
            <person name="Zhang J."/>
            <person name="Xi L."/>
            <person name="Liu J."/>
        </authorList>
    </citation>
    <scope>NUCLEOTIDE SEQUENCE [LARGE SCALE GENOMIC DNA]</scope>
    <source>
        <strain evidence="4 5">B2.3</strain>
    </source>
</reference>
<sequence>MVFWIVLGLLTIIASLAIILPLSGSRREVAGAREHDLEVYRDQLAEIERDASRGLIGQDEAAQARAEIGRRILKLDVSGTGEVHTARDNALVRGLAMAAVVAVPMMSWGLYTAFGSPDMPGQPLAERLAKDPGSSSIDELVARAEAHLRANPDDGRGWDVVAPIYLRLERVSESATAFRNAIRLLGDSAPRWTGLGEALMAGAGGVVTTQAAEAFERAAALDPADPRPKFFLATAKAQEGDLVAAAGDLRAMLETLPAESPWRPMVEQTLAQATAEAQRRTGAAAPGPTSDDMRAAAELSDEERADMIQVMVERLDERLRENPQDAEGWQRLVRSYVVLQRRQDAQDALARGVAALGTDTEQARELTAFAAELGLGDAQP</sequence>
<evidence type="ECO:0000256" key="2">
    <source>
        <dbReference type="ARBA" id="ARBA00022748"/>
    </source>
</evidence>
<dbReference type="PANTHER" id="PTHR47870:SF1">
    <property type="entry name" value="CYTOCHROME C-TYPE BIOGENESIS PROTEIN CCMH"/>
    <property type="match status" value="1"/>
</dbReference>
<proteinExistence type="predicted"/>
<evidence type="ECO:0000313" key="4">
    <source>
        <dbReference type="EMBL" id="RST87220.1"/>
    </source>
</evidence>
<comment type="subcellular location">
    <subcellularLocation>
        <location evidence="1">Cell envelope</location>
    </subcellularLocation>
</comment>
<name>A0A429Z0P1_9HYPH</name>
<dbReference type="Gene3D" id="1.25.40.10">
    <property type="entry name" value="Tetratricopeptide repeat domain"/>
    <property type="match status" value="2"/>
</dbReference>
<dbReference type="OrthoDB" id="9815847at2"/>
<evidence type="ECO:0000256" key="3">
    <source>
        <dbReference type="SAM" id="MobiDB-lite"/>
    </source>
</evidence>
<evidence type="ECO:0000256" key="1">
    <source>
        <dbReference type="ARBA" id="ARBA00004196"/>
    </source>
</evidence>
<dbReference type="AlphaFoldDB" id="A0A429Z0P1"/>
<organism evidence="4 5">
    <name type="scientific">Aquibium carbonis</name>
    <dbReference type="NCBI Taxonomy" id="2495581"/>
    <lineage>
        <taxon>Bacteria</taxon>
        <taxon>Pseudomonadati</taxon>
        <taxon>Pseudomonadota</taxon>
        <taxon>Alphaproteobacteria</taxon>
        <taxon>Hyphomicrobiales</taxon>
        <taxon>Phyllobacteriaceae</taxon>
        <taxon>Aquibium</taxon>
    </lineage>
</organism>
<evidence type="ECO:0000313" key="5">
    <source>
        <dbReference type="Proteomes" id="UP000278398"/>
    </source>
</evidence>
<dbReference type="Proteomes" id="UP000278398">
    <property type="component" value="Unassembled WGS sequence"/>
</dbReference>
<accession>A0A429Z0P1</accession>